<dbReference type="Pfam" id="PF07015">
    <property type="entry name" value="VirC1"/>
    <property type="match status" value="1"/>
</dbReference>
<dbReference type="InterPro" id="IPR027417">
    <property type="entry name" value="P-loop_NTPase"/>
</dbReference>
<dbReference type="Proteomes" id="UP001596516">
    <property type="component" value="Unassembled WGS sequence"/>
</dbReference>
<dbReference type="Gene3D" id="3.40.50.300">
    <property type="entry name" value="P-loop containing nucleotide triphosphate hydrolases"/>
    <property type="match status" value="1"/>
</dbReference>
<organism evidence="1 2">
    <name type="scientific">Plastorhodobacter daqingensis</name>
    <dbReference type="NCBI Taxonomy" id="1387281"/>
    <lineage>
        <taxon>Bacteria</taxon>
        <taxon>Pseudomonadati</taxon>
        <taxon>Pseudomonadota</taxon>
        <taxon>Alphaproteobacteria</taxon>
        <taxon>Rhodobacterales</taxon>
        <taxon>Paracoccaceae</taxon>
        <taxon>Plastorhodobacter</taxon>
    </lineage>
</organism>
<dbReference type="RefSeq" id="WP_377406411.1">
    <property type="nucleotide sequence ID" value="NZ_JBHTFQ010000012.1"/>
</dbReference>
<protein>
    <submittedName>
        <fullName evidence="1">ParA family protein</fullName>
    </submittedName>
</protein>
<evidence type="ECO:0000313" key="2">
    <source>
        <dbReference type="Proteomes" id="UP001596516"/>
    </source>
</evidence>
<comment type="caution">
    <text evidence="1">The sequence shown here is derived from an EMBL/GenBank/DDBJ whole genome shotgun (WGS) entry which is preliminary data.</text>
</comment>
<dbReference type="PANTHER" id="PTHR13696">
    <property type="entry name" value="P-LOOP CONTAINING NUCLEOSIDE TRIPHOSPHATE HYDROLASE"/>
    <property type="match status" value="1"/>
</dbReference>
<sequence>MDRVVWIPLIGRAHHVFRLTRATQPSSDDHALSFCSTILAESLRPMPNDNLVVIATMARKGGSGKTTLSRALISAAVAAGRRVLLIDTDSTGVLGAWHERAEAAGLGSPLLRSISVESVGAVDRKIEQVYDADSADFVFIDTAGVGAEWSDGIAVLADHIVTPVMLSTSDLDVGAQTADWFERLRARVDDPASLPRHHVVLNMVDPKATRADAALIEAAIARFPVVETVMMRRNVYKEMDEKGLLHAIALQKQADPNPLMRPHVRHVVEALEEATDILNNILAA</sequence>
<dbReference type="InterPro" id="IPR050678">
    <property type="entry name" value="DNA_Partitioning_ATPase"/>
</dbReference>
<dbReference type="PANTHER" id="PTHR13696:SF96">
    <property type="entry name" value="COBQ_COBB_MIND_PARA NUCLEOTIDE BINDING DOMAIN-CONTAINING PROTEIN"/>
    <property type="match status" value="1"/>
</dbReference>
<dbReference type="CDD" id="cd02042">
    <property type="entry name" value="ParAB_family"/>
    <property type="match status" value="1"/>
</dbReference>
<keyword evidence="2" id="KW-1185">Reference proteome</keyword>
<gene>
    <name evidence="1" type="ORF">ACFQXB_17360</name>
</gene>
<dbReference type="SUPFAM" id="SSF52540">
    <property type="entry name" value="P-loop containing nucleoside triphosphate hydrolases"/>
    <property type="match status" value="1"/>
</dbReference>
<evidence type="ECO:0000313" key="1">
    <source>
        <dbReference type="EMBL" id="MFC7705953.1"/>
    </source>
</evidence>
<reference evidence="2" key="1">
    <citation type="journal article" date="2019" name="Int. J. Syst. Evol. Microbiol.">
        <title>The Global Catalogue of Microorganisms (GCM) 10K type strain sequencing project: providing services to taxonomists for standard genome sequencing and annotation.</title>
        <authorList>
            <consortium name="The Broad Institute Genomics Platform"/>
            <consortium name="The Broad Institute Genome Sequencing Center for Infectious Disease"/>
            <person name="Wu L."/>
            <person name="Ma J."/>
        </authorList>
    </citation>
    <scope>NUCLEOTIDE SEQUENCE [LARGE SCALE GENOMIC DNA]</scope>
    <source>
        <strain evidence="2">CGMCC 1.12750</strain>
    </source>
</reference>
<proteinExistence type="predicted"/>
<accession>A0ABW2UPQ5</accession>
<dbReference type="EMBL" id="JBHTFQ010000012">
    <property type="protein sequence ID" value="MFC7705953.1"/>
    <property type="molecule type" value="Genomic_DNA"/>
</dbReference>
<dbReference type="InterPro" id="IPR009744">
    <property type="entry name" value="VirC1"/>
</dbReference>
<name>A0ABW2UPQ5_9RHOB</name>